<evidence type="ECO:0000259" key="3">
    <source>
        <dbReference type="Pfam" id="PF26078"/>
    </source>
</evidence>
<dbReference type="RefSeq" id="WP_137329638.1">
    <property type="nucleotide sequence ID" value="NZ_CP040058.1"/>
</dbReference>
<evidence type="ECO:0000259" key="4">
    <source>
        <dbReference type="Pfam" id="PF26079"/>
    </source>
</evidence>
<organism evidence="5 6">
    <name type="scientific">Anaerostipes rhamnosivorans</name>
    <dbReference type="NCBI Taxonomy" id="1229621"/>
    <lineage>
        <taxon>Bacteria</taxon>
        <taxon>Bacillati</taxon>
        <taxon>Bacillota</taxon>
        <taxon>Clostridia</taxon>
        <taxon>Lachnospirales</taxon>
        <taxon>Lachnospiraceae</taxon>
        <taxon>Anaerostipes</taxon>
    </lineage>
</organism>
<sequence length="397" mass="43977">MDEELLETIDEEELEEDDFKIPSFLDQSSEEEIHKKMLDILPDDIDKSEGGYVYDLTRPTAIEVSRMKEFELVEALKLIWPRYAEGAYLDYHAETRGFQRKEAINATGVLHITGTAGTVIPEGSIFTTESINDEPEKEYETLEEAVITSEGSVDVKIQCTEPGLNGNSANNTVNLEEDLIDGITEVTNPAPITGGAEEEDDESLRERIMEYDQSQGDSFVGNISDYKRWALSVEGVDTATIFSPQDNSGKVKIVITPSNDELDLQELKDKVTNYIMSPDNPENRLAPINALVEVVTPDKLVINITATVELKPGADLVTVTNAFKKSVNSYLKTTVDEGKIRYTQISNLLGDTEGIYDYSGLLICKEGEIEGKTDNILVDPNVIPEAAVTLHEPENSN</sequence>
<reference evidence="5 6" key="1">
    <citation type="submission" date="2019-05" db="EMBL/GenBank/DDBJ databases">
        <title>Complete genome sequencing of Anaerostipes rhamnosivorans.</title>
        <authorList>
            <person name="Bui T.P.N."/>
            <person name="de Vos W.M."/>
        </authorList>
    </citation>
    <scope>NUCLEOTIDE SEQUENCE [LARGE SCALE GENOMIC DNA]</scope>
    <source>
        <strain evidence="5 6">1y2</strain>
    </source>
</reference>
<proteinExistence type="inferred from homology"/>
<evidence type="ECO:0000313" key="5">
    <source>
        <dbReference type="EMBL" id="QCP36400.1"/>
    </source>
</evidence>
<dbReference type="Proteomes" id="UP000298653">
    <property type="component" value="Chromosome"/>
</dbReference>
<accession>A0A4V1EGK5</accession>
<dbReference type="EMBL" id="CP040058">
    <property type="protein sequence ID" value="QCP36400.1"/>
    <property type="molecule type" value="Genomic_DNA"/>
</dbReference>
<dbReference type="Pfam" id="PF04865">
    <property type="entry name" value="Baseplate_J"/>
    <property type="match status" value="1"/>
</dbReference>
<dbReference type="AlphaFoldDB" id="A0A4V1EGK5"/>
<feature type="domain" description="Baseplate J-like central" evidence="3">
    <location>
        <begin position="219"/>
        <end position="295"/>
    </location>
</feature>
<dbReference type="PANTHER" id="PTHR37829:SF3">
    <property type="entry name" value="PROTEIN JAYE-RELATED"/>
    <property type="match status" value="1"/>
</dbReference>
<dbReference type="Pfam" id="PF26079">
    <property type="entry name" value="Baseplate_J_C"/>
    <property type="match status" value="1"/>
</dbReference>
<dbReference type="PANTHER" id="PTHR37829">
    <property type="entry name" value="PHAGE-LIKE ELEMENT PBSX PROTEIN XKDT"/>
    <property type="match status" value="1"/>
</dbReference>
<feature type="domain" description="Baseplate protein J-like barrel" evidence="2">
    <location>
        <begin position="110"/>
        <end position="195"/>
    </location>
</feature>
<dbReference type="InterPro" id="IPR058531">
    <property type="entry name" value="Baseplate_J_M"/>
</dbReference>
<protein>
    <submittedName>
        <fullName evidence="5">Phage-like element PBSX protein xkdT</fullName>
    </submittedName>
</protein>
<evidence type="ECO:0000259" key="2">
    <source>
        <dbReference type="Pfam" id="PF04865"/>
    </source>
</evidence>
<dbReference type="InterPro" id="IPR058530">
    <property type="entry name" value="Baseplate_J-like_C"/>
</dbReference>
<evidence type="ECO:0000256" key="1">
    <source>
        <dbReference type="ARBA" id="ARBA00038087"/>
    </source>
</evidence>
<dbReference type="KEGG" id="arf:AR1Y2_2946"/>
<comment type="similarity">
    <text evidence="1">Belongs to the Mu gp47/PBSX XkdT family.</text>
</comment>
<dbReference type="Pfam" id="PF26078">
    <property type="entry name" value="Baseplate_J_M"/>
    <property type="match status" value="1"/>
</dbReference>
<evidence type="ECO:0000313" key="6">
    <source>
        <dbReference type="Proteomes" id="UP000298653"/>
    </source>
</evidence>
<dbReference type="InterPro" id="IPR006949">
    <property type="entry name" value="Barrel_Baseplate_J-like"/>
</dbReference>
<feature type="domain" description="Baseplate J-like C-terminal" evidence="4">
    <location>
        <begin position="302"/>
        <end position="384"/>
    </location>
</feature>
<dbReference type="InterPro" id="IPR052399">
    <property type="entry name" value="Phage_Baseplate_Assmbl_Protein"/>
</dbReference>
<keyword evidence="6" id="KW-1185">Reference proteome</keyword>
<gene>
    <name evidence="5" type="ORF">AR1Y2_2946</name>
</gene>
<dbReference type="OrthoDB" id="2554267at2"/>
<name>A0A4V1EGK5_9FIRM</name>